<dbReference type="PeptideAtlas" id="Q8N9J4"/>
<accession>Q8N9J4</accession>
<reference evidence="3" key="1">
    <citation type="journal article" date="2001" name="Science">
        <title>The sequence of the human genome.</title>
        <authorList>
            <person name="Venter J.C."/>
            <person name="Adams M.D."/>
            <person name="Myers E.W."/>
            <person name="Li P.W."/>
            <person name="Mural R.J."/>
            <person name="Sutton G.G."/>
            <person name="Smith H.O."/>
            <person name="Yandell M."/>
            <person name="Evans C.A."/>
            <person name="Holt R.A."/>
            <person name="Gocayne J.D."/>
            <person name="Amanatides P."/>
            <person name="Ballew R.M."/>
            <person name="Huson D.H."/>
            <person name="Wortman J.R."/>
            <person name="Zhang Q."/>
            <person name="Kodira C.D."/>
            <person name="Zheng X.H."/>
            <person name="Chen L."/>
            <person name="Skupski M."/>
            <person name="Subramanian G."/>
            <person name="Thomas P.D."/>
            <person name="Zhang J."/>
            <person name="Gabor Miklos G.L."/>
            <person name="Nelson C."/>
            <person name="Broder S."/>
            <person name="Clark A.G."/>
            <person name="Nadeau J."/>
            <person name="McKusick V.A."/>
            <person name="Zinder N."/>
            <person name="Levine A.J."/>
            <person name="Roberts R.J."/>
            <person name="Simon M."/>
            <person name="Slayman C."/>
            <person name="Hunkapiller M."/>
            <person name="Bolanos R."/>
            <person name="Delcher A."/>
            <person name="Dew I."/>
            <person name="Fasulo D."/>
            <person name="Flanigan M."/>
            <person name="Florea L."/>
            <person name="Halpern A."/>
            <person name="Hannenhalli S."/>
            <person name="Kravitz S."/>
            <person name="Levy S."/>
            <person name="Mobarry C."/>
            <person name="Reinert K."/>
            <person name="Remington K."/>
            <person name="Abu-Threideh J."/>
            <person name="Beasley E."/>
            <person name="Biddick K."/>
            <person name="Bonazzi V."/>
            <person name="Brandon R."/>
            <person name="Cargill M."/>
            <person name="Chandramouliswaran I."/>
            <person name="Charlab R."/>
            <person name="Chaturvedi K."/>
            <person name="Deng Z."/>
            <person name="Di Francesco V."/>
            <person name="Dunn P."/>
            <person name="Eilbeck K."/>
            <person name="Evangelista C."/>
            <person name="Gabrielian A.E."/>
            <person name="Gan W."/>
            <person name="Ge W."/>
            <person name="Gong F."/>
            <person name="Gu Z."/>
            <person name="Guan P."/>
            <person name="Heiman T.J."/>
            <person name="Higgins M.E."/>
            <person name="Ji R.R."/>
            <person name="Ke Z."/>
            <person name="Ketchum K.A."/>
            <person name="Lai Z."/>
            <person name="Lei Y."/>
            <person name="Li Z."/>
            <person name="Li J."/>
            <person name="Liang Y."/>
            <person name="Lin X."/>
            <person name="Lu F."/>
            <person name="Merkulov G.V."/>
            <person name="Milshina N."/>
            <person name="Moore H.M."/>
            <person name="Naik A.K."/>
            <person name="Narayan V.A."/>
            <person name="Neelam B."/>
            <person name="Nusskern D."/>
            <person name="Rusch D.B."/>
            <person name="Salzberg S."/>
            <person name="Shao W."/>
            <person name="Shue B."/>
            <person name="Sun J."/>
            <person name="Wang Z."/>
            <person name="Wang A."/>
            <person name="Wang X."/>
            <person name="Wang J."/>
            <person name="Wei M."/>
            <person name="Wides R."/>
            <person name="Xiao C."/>
            <person name="Yan C."/>
            <person name="Yao A."/>
            <person name="Ye J."/>
            <person name="Zhan M."/>
            <person name="Zhang W."/>
            <person name="Zhang H."/>
            <person name="Zhao Q."/>
            <person name="Zheng L."/>
            <person name="Zhong F."/>
            <person name="Zhong W."/>
            <person name="Zhu S."/>
            <person name="Zhao S."/>
            <person name="Gilbert D."/>
            <person name="Baumhueter S."/>
            <person name="Spier G."/>
            <person name="Carter C."/>
            <person name="Cravchik A."/>
            <person name="Woodage T."/>
            <person name="Ali F."/>
            <person name="An H."/>
            <person name="Awe A."/>
            <person name="Baldwin D."/>
            <person name="Baden H."/>
            <person name="Barnstead M."/>
            <person name="Barrow I."/>
            <person name="Beeson K."/>
            <person name="Busam D."/>
            <person name="Carver A."/>
            <person name="Center A."/>
            <person name="Cheng M.L."/>
            <person name="Curry L."/>
            <person name="Danaher S."/>
            <person name="Davenport L."/>
            <person name="Desilets R."/>
            <person name="Dietz S."/>
            <person name="Dodson K."/>
            <person name="Doup L."/>
            <person name="Ferriera S."/>
            <person name="Garg N."/>
            <person name="Gluecksmann A."/>
            <person name="Hart B."/>
            <person name="Haynes J."/>
            <person name="Haynes C."/>
            <person name="Heiner C."/>
            <person name="Hladun S."/>
            <person name="Hostin D."/>
            <person name="Houck J."/>
            <person name="Howland T."/>
            <person name="Ibegwam C."/>
            <person name="Johnson J."/>
            <person name="Kalush F."/>
            <person name="Kline L."/>
            <person name="Koduru S."/>
            <person name="Love A."/>
            <person name="Mann F."/>
            <person name="May D."/>
            <person name="McCawley S."/>
            <person name="McIntosh T."/>
            <person name="McMullen I."/>
            <person name="Moy M."/>
            <person name="Moy L."/>
            <person name="Murphy B."/>
            <person name="Nelson K."/>
            <person name="Pfannkoch C."/>
            <person name="Pratts E."/>
            <person name="Puri V."/>
            <person name="Qureshi H."/>
            <person name="Reardon M."/>
            <person name="Rodriguez R."/>
            <person name="Rogers Y.H."/>
            <person name="Romblad D."/>
            <person name="Ruhfel B."/>
            <person name="Scott R."/>
            <person name="Sitter C."/>
            <person name="Smallwood M."/>
            <person name="Stewart E."/>
            <person name="Strong R."/>
            <person name="Suh E."/>
            <person name="Thomas R."/>
            <person name="Tint N.N."/>
            <person name="Tse S."/>
            <person name="Vech C."/>
            <person name="Wang G."/>
            <person name="Wetter J."/>
            <person name="Williams S."/>
            <person name="Williams M."/>
            <person name="Windsor S."/>
            <person name="Winn-Deen E."/>
            <person name="Wolfe K."/>
            <person name="Zaveri J."/>
            <person name="Zaveri K."/>
            <person name="Abril J.F."/>
            <person name="Guigo R."/>
            <person name="Campbell M.J."/>
            <person name="Sjolander K.V."/>
            <person name="Karlak B."/>
            <person name="Kejariwal A."/>
            <person name="Mi H."/>
            <person name="Lazareva B."/>
            <person name="Hatton T."/>
            <person name="Narechania A."/>
            <person name="Diemer K."/>
            <person name="Muruganujan A."/>
            <person name="Guo N."/>
            <person name="Sato S."/>
            <person name="Bafna V."/>
            <person name="Istrail S."/>
            <person name="Lippert R."/>
            <person name="Schwartz R."/>
            <person name="Walenz B."/>
            <person name="Yooseph S."/>
            <person name="Allen D."/>
            <person name="Basu A."/>
            <person name="Baxendale J."/>
            <person name="Blick L."/>
            <person name="Caminha M."/>
            <person name="Carnes-Stine J."/>
            <person name="Caulk P."/>
            <person name="Chiang Y.H."/>
            <person name="Coyne M."/>
            <person name="Dahlke C."/>
            <person name="Mays A."/>
            <person name="Dombroski M."/>
            <person name="Donnelly M."/>
            <person name="Ely D."/>
            <person name="Esparham S."/>
            <person name="Fosler C."/>
            <person name="Gire H."/>
            <person name="Glanowski S."/>
            <person name="Glasser K."/>
            <person name="Glodek A."/>
            <person name="Gorokhov M."/>
            <person name="Graham K."/>
            <person name="Gropman B."/>
            <person name="Harris M."/>
            <person name="Heil J."/>
            <person name="Henderson S."/>
            <person name="Hoover J."/>
            <person name="Jennings D."/>
            <person name="Jordan C."/>
            <person name="Jordan J."/>
            <person name="Kasha J."/>
            <person name="Kagan L."/>
            <person name="Kraft C."/>
            <person name="Levitsky A."/>
            <person name="Lewis M."/>
            <person name="Liu X."/>
            <person name="Lopez J."/>
            <person name="Ma D."/>
            <person name="Majoros W."/>
            <person name="McDaniel J."/>
            <person name="Murphy S."/>
            <person name="Newman M."/>
            <person name="Nguyen T."/>
            <person name="Nguyen N."/>
            <person name="Nodell M."/>
            <person name="Pan S."/>
            <person name="Peck J."/>
            <person name="Peterson M."/>
            <person name="Rowe W."/>
            <person name="Sanders R."/>
            <person name="Scott J."/>
            <person name="Simpson M."/>
            <person name="Smith T."/>
            <person name="Sprague A."/>
            <person name="Stockwell T."/>
            <person name="Turner R."/>
            <person name="Venter E."/>
            <person name="Wang M."/>
            <person name="Wen M."/>
            <person name="Wu D."/>
            <person name="Wu M."/>
            <person name="Xia A."/>
            <person name="Zandieh A."/>
            <person name="Zhu X."/>
        </authorList>
    </citation>
    <scope>NUCLEOTIDE SEQUENCE</scope>
</reference>
<reference evidence="2" key="2">
    <citation type="journal article" date="2004" name="Nat. Genet.">
        <title>Complete sequencing and characterization of 21,243 full-length human cDNAs.</title>
        <authorList>
            <person name="Ota T."/>
            <person name="Suzuki Y."/>
            <person name="Nishikawa T."/>
            <person name="Otsuki T."/>
            <person name="Sugiyama T."/>
            <person name="Irie R."/>
            <person name="Wakamatsu A."/>
            <person name="Hayashi K."/>
            <person name="Sato H."/>
            <person name="Nagai K."/>
            <person name="Kimura K."/>
            <person name="Makita H."/>
            <person name="Sekine M."/>
            <person name="Obayashi M."/>
            <person name="Nishi T."/>
            <person name="Shibahara T."/>
            <person name="Tanaka T."/>
            <person name="Ishii S."/>
            <person name="Yamamoto J."/>
            <person name="Saito K."/>
            <person name="Kawai Y."/>
            <person name="Isono Y."/>
            <person name="Nakamura Y."/>
            <person name="Nagahari K."/>
            <person name="Murakami K."/>
            <person name="Yasuda T."/>
            <person name="Iwayanagi T."/>
            <person name="Wagatsuma M."/>
            <person name="Shiratori A."/>
            <person name="Sudo H."/>
            <person name="Hosoiri T."/>
            <person name="Kaku Y."/>
            <person name="Kodaira H."/>
            <person name="Kondo H."/>
            <person name="Sugawara M."/>
            <person name="Takahashi M."/>
            <person name="Kanda K."/>
            <person name="Yokoi T."/>
            <person name="Furuya T."/>
            <person name="Kikkawa E."/>
            <person name="Omura Y."/>
            <person name="Abe K."/>
            <person name="Kamihara K."/>
            <person name="Katsuta N."/>
            <person name="Sato K."/>
            <person name="Tanikawa M."/>
            <person name="Yamazaki M."/>
            <person name="Ninomiya K."/>
            <person name="Ishibashi T."/>
            <person name="Yamashita H."/>
            <person name="Murakawa K."/>
            <person name="Fujimori K."/>
            <person name="Tanai H."/>
            <person name="Kimata M."/>
            <person name="Watanabe M."/>
            <person name="Hiraoka S."/>
            <person name="Chiba Y."/>
            <person name="Ishida S."/>
            <person name="Ono Y."/>
            <person name="Takiguchi S."/>
            <person name="Watanabe S."/>
            <person name="Yosida M."/>
            <person name="Hotuta T."/>
            <person name="Kusano J."/>
            <person name="Kanehori K."/>
            <person name="Takahashi-Fujii A."/>
            <person name="Hara H."/>
            <person name="Tanase T."/>
            <person name="Nomura Y."/>
            <person name="Togiya S."/>
            <person name="Komai F."/>
            <person name="Hara R."/>
            <person name="Takeuchi K."/>
            <person name="Arita M."/>
            <person name="Imose N."/>
            <person name="Musashino K."/>
            <person name="Yuuki H."/>
            <person name="Oshima A."/>
            <person name="Sasaki N."/>
            <person name="Aotsuka S."/>
            <person name="Yoshikawa Y."/>
            <person name="Matsunawa H."/>
            <person name="Ichihara T."/>
            <person name="Shiohata N."/>
            <person name="Sano S."/>
            <person name="Moriya S."/>
            <person name="Momiyama H."/>
            <person name="Satoh N."/>
            <person name="Takami S."/>
            <person name="Terashima Y."/>
            <person name="Suzuki O."/>
            <person name="Nakagawa S."/>
            <person name="Senoh A."/>
            <person name="Mizoguchi H."/>
            <person name="Goto Y."/>
            <person name="Shimizu F."/>
            <person name="Wakebe H."/>
            <person name="Hishigaki H."/>
            <person name="Watanabe T."/>
            <person name="Sugiyama A."/>
            <person name="Takemoto M."/>
            <person name="Kawakami B."/>
            <person name="Yamazaki M."/>
            <person name="Watanabe K."/>
            <person name="Kumagai A."/>
            <person name="Itakura S."/>
            <person name="Fukuzumi Y."/>
            <person name="Fujimori Y."/>
            <person name="Komiyama M."/>
            <person name="Tashiro H."/>
            <person name="Tanigami A."/>
            <person name="Fujiwara T."/>
            <person name="Ono T."/>
            <person name="Yamada K."/>
            <person name="Fujii Y."/>
            <person name="Ozaki K."/>
            <person name="Hirao M."/>
            <person name="Ohmori Y."/>
            <person name="Kawabata A."/>
            <person name="Hikiji T."/>
            <person name="Kobatake N."/>
            <person name="Inagaki H."/>
            <person name="Ikema Y."/>
            <person name="Okamoto S."/>
            <person name="Okitani R."/>
            <person name="Kawakami T."/>
            <person name="Noguchi S."/>
            <person name="Itoh T."/>
            <person name="Shigeta K."/>
            <person name="Senba T."/>
            <person name="Matsumura K."/>
            <person name="Nakajima Y."/>
            <person name="Mizuno T."/>
            <person name="Morinaga M."/>
            <person name="Sasaki M."/>
            <person name="Togashi T."/>
            <person name="Oyama M."/>
            <person name="Hata H."/>
            <person name="Watanabe M."/>
            <person name="Komatsu T."/>
            <person name="Mizushima-Sugano J."/>
            <person name="Satoh T."/>
            <person name="Shirai Y."/>
            <person name="Takahashi Y."/>
            <person name="Nakagawa K."/>
            <person name="Okumura K."/>
            <person name="Nagase T."/>
            <person name="Nomura N."/>
            <person name="Kikuchi H."/>
            <person name="Masuho Y."/>
            <person name="Yamashita R."/>
            <person name="Nakai K."/>
            <person name="Yada T."/>
            <person name="Nakamura Y."/>
            <person name="Ohara O."/>
            <person name="Isogai T."/>
            <person name="Sugano S."/>
        </authorList>
    </citation>
    <scope>NUCLEOTIDE SEQUENCE</scope>
    <source>
        <tissue evidence="2">Cerebellum</tissue>
    </source>
</reference>
<dbReference type="AlphaFoldDB" id="Q8N9J4"/>
<protein>
    <submittedName>
        <fullName evidence="3">HCG1652096, isoform CRA_a</fullName>
    </submittedName>
    <submittedName>
        <fullName evidence="2">cDNA FLJ37045 fis, clone BRACE2012185</fullName>
    </submittedName>
</protein>
<sequence>MAGLAAAVGVATPPHFPGSLPPSLEKHPQPMEPQYLTAEGREQQEGPQEAGPKDGMLQEDAPLAPGDWSPLRRPLARGGRAAAQASACGHLGQDSGGRGCPARLISLMLRDRWENSREKDVEWGGCH</sequence>
<evidence type="ECO:0000313" key="3">
    <source>
        <dbReference type="EMBL" id="EAW74266.1"/>
    </source>
</evidence>
<dbReference type="EMBL" id="CH471076">
    <property type="protein sequence ID" value="EAW74266.1"/>
    <property type="molecule type" value="Genomic_DNA"/>
</dbReference>
<feature type="compositionally biased region" description="Low complexity" evidence="1">
    <location>
        <begin position="69"/>
        <end position="87"/>
    </location>
</feature>
<reference evidence="3" key="3">
    <citation type="submission" date="2005-07" db="EMBL/GenBank/DDBJ databases">
        <authorList>
            <person name="Mural R.J."/>
            <person name="Istrail S."/>
            <person name="Sutton G."/>
            <person name="Florea L."/>
            <person name="Halpern A.L."/>
            <person name="Mobarry C.M."/>
            <person name="Lippert R."/>
            <person name="Walenz B."/>
            <person name="Shatkay H."/>
            <person name="Dew I."/>
            <person name="Miller J.R."/>
            <person name="Flanigan M.J."/>
            <person name="Edwards N.J."/>
            <person name="Bolanos R."/>
            <person name="Fasulo D."/>
            <person name="Halldorsson B.V."/>
            <person name="Hannenhalli S."/>
            <person name="Turner R."/>
            <person name="Yooseph S."/>
            <person name="Lu F."/>
            <person name="Nusskern D.R."/>
            <person name="Shue B.C."/>
            <person name="Zheng X.H."/>
            <person name="Zhong F."/>
            <person name="Delcher A.L."/>
            <person name="Huson D.H."/>
            <person name="Kravitz S.A."/>
            <person name="Mouchard L."/>
            <person name="Reinert K."/>
            <person name="Remington K.A."/>
            <person name="Clark A.G."/>
            <person name="Waterman M.S."/>
            <person name="Eichler E.E."/>
            <person name="Adams M.D."/>
            <person name="Hunkapiller M.W."/>
            <person name="Myers E.W."/>
            <person name="Venter J.C."/>
        </authorList>
    </citation>
    <scope>NUCLEOTIDE SEQUENCE</scope>
</reference>
<evidence type="ECO:0000256" key="1">
    <source>
        <dbReference type="SAM" id="MobiDB-lite"/>
    </source>
</evidence>
<evidence type="ECO:0000313" key="2">
    <source>
        <dbReference type="EMBL" id="BAC04339.1"/>
    </source>
</evidence>
<proteinExistence type="evidence at transcript level"/>
<dbReference type="EMBL" id="AK094364">
    <property type="protein sequence ID" value="BAC04339.1"/>
    <property type="molecule type" value="mRNA"/>
</dbReference>
<feature type="region of interest" description="Disordered" evidence="1">
    <location>
        <begin position="1"/>
        <end position="101"/>
    </location>
</feature>
<organism evidence="2">
    <name type="scientific">Homo sapiens</name>
    <name type="common">Human</name>
    <dbReference type="NCBI Taxonomy" id="9606"/>
    <lineage>
        <taxon>Eukaryota</taxon>
        <taxon>Metazoa</taxon>
        <taxon>Chordata</taxon>
        <taxon>Craniata</taxon>
        <taxon>Vertebrata</taxon>
        <taxon>Euteleostomi</taxon>
        <taxon>Mammalia</taxon>
        <taxon>Eutheria</taxon>
        <taxon>Euarchontoglires</taxon>
        <taxon>Primates</taxon>
        <taxon>Haplorrhini</taxon>
        <taxon>Catarrhini</taxon>
        <taxon>Hominidae</taxon>
        <taxon>Homo</taxon>
    </lineage>
</organism>
<gene>
    <name evidence="3" type="ORF">hCG_1652096</name>
</gene>
<name>Q8N9J4_HUMAN</name>